<organism evidence="1 2">
    <name type="scientific">Aphis glycines</name>
    <name type="common">Soybean aphid</name>
    <dbReference type="NCBI Taxonomy" id="307491"/>
    <lineage>
        <taxon>Eukaryota</taxon>
        <taxon>Metazoa</taxon>
        <taxon>Ecdysozoa</taxon>
        <taxon>Arthropoda</taxon>
        <taxon>Hexapoda</taxon>
        <taxon>Insecta</taxon>
        <taxon>Pterygota</taxon>
        <taxon>Neoptera</taxon>
        <taxon>Paraneoptera</taxon>
        <taxon>Hemiptera</taxon>
        <taxon>Sternorrhyncha</taxon>
        <taxon>Aphidomorpha</taxon>
        <taxon>Aphidoidea</taxon>
        <taxon>Aphididae</taxon>
        <taxon>Aphidini</taxon>
        <taxon>Aphis</taxon>
        <taxon>Aphis</taxon>
    </lineage>
</organism>
<name>A0A6G0TX17_APHGL</name>
<evidence type="ECO:0000313" key="1">
    <source>
        <dbReference type="EMBL" id="KAE9539846.1"/>
    </source>
</evidence>
<dbReference type="OrthoDB" id="10439433at2759"/>
<dbReference type="Proteomes" id="UP000475862">
    <property type="component" value="Unassembled WGS sequence"/>
</dbReference>
<evidence type="ECO:0000313" key="2">
    <source>
        <dbReference type="Proteomes" id="UP000475862"/>
    </source>
</evidence>
<sequence length="181" mass="20875">MVEKKIYSASCPNLTLDHNEWTIKKLNSIKISKSLPNMALSYHELEIETKNMTVSNTFEIEHIEKFSASCPNLMLKHEWTNQKLNSVKKTKSLPNMALSYHELQETETSQISEIIAEKECANEDLRVPKKKRQTPYKRFKRSNCYDICLNLENLQTSAIKTGCAECARHTGHRPHTIHSKA</sequence>
<protein>
    <submittedName>
        <fullName evidence="1">Uncharacterized protein</fullName>
    </submittedName>
</protein>
<dbReference type="AlphaFoldDB" id="A0A6G0TX17"/>
<comment type="caution">
    <text evidence="1">The sequence shown here is derived from an EMBL/GenBank/DDBJ whole genome shotgun (WGS) entry which is preliminary data.</text>
</comment>
<reference evidence="1 2" key="1">
    <citation type="submission" date="2019-08" db="EMBL/GenBank/DDBJ databases">
        <title>The genome of the soybean aphid Biotype 1, its phylome, world population structure and adaptation to the North American continent.</title>
        <authorList>
            <person name="Giordano R."/>
            <person name="Donthu R.K."/>
            <person name="Hernandez A.G."/>
            <person name="Wright C.L."/>
            <person name="Zimin A.V."/>
        </authorList>
    </citation>
    <scope>NUCLEOTIDE SEQUENCE [LARGE SCALE GENOMIC DNA]</scope>
    <source>
        <tissue evidence="1">Whole aphids</tissue>
    </source>
</reference>
<accession>A0A6G0TX17</accession>
<dbReference type="EMBL" id="VYZN01000014">
    <property type="protein sequence ID" value="KAE9539846.1"/>
    <property type="molecule type" value="Genomic_DNA"/>
</dbReference>
<keyword evidence="2" id="KW-1185">Reference proteome</keyword>
<proteinExistence type="predicted"/>
<gene>
    <name evidence="1" type="ORF">AGLY_005098</name>
</gene>